<reference evidence="2" key="1">
    <citation type="submission" date="2018-10" db="EMBL/GenBank/DDBJ databases">
        <authorList>
            <person name="Peiro R."/>
            <person name="Begona"/>
            <person name="Cbmso G."/>
            <person name="Lopez M."/>
            <person name="Gonzalez S."/>
            <person name="Sacristan E."/>
            <person name="Castillo E."/>
        </authorList>
    </citation>
    <scope>NUCLEOTIDE SEQUENCE [LARGE SCALE GENOMIC DNA]</scope>
</reference>
<sequence>MPDTQESNVNSTSYRILMGSTDVTVDTAIPRYPTSHYLAVCIDPVMRRILGGNVVDAGPDGDPPTMSAGDLKKLIGAPAPRRAVVSIAPLDVSLPPDLVAAPTTKALRRNGRS</sequence>
<evidence type="ECO:0000313" key="2">
    <source>
        <dbReference type="Proteomes" id="UP000289200"/>
    </source>
</evidence>
<accession>A0A3S4B2Z2</accession>
<protein>
    <submittedName>
        <fullName evidence="1">Uncharacterized protein</fullName>
    </submittedName>
</protein>
<dbReference type="AlphaFoldDB" id="A0A3S4B2Z2"/>
<proteinExistence type="predicted"/>
<dbReference type="EMBL" id="UWOC01000167">
    <property type="protein sequence ID" value="VCU10340.1"/>
    <property type="molecule type" value="Genomic_DNA"/>
</dbReference>
<keyword evidence="2" id="KW-1185">Reference proteome</keyword>
<name>A0A3S4B2Z2_9BRAD</name>
<organism evidence="1 2">
    <name type="scientific">Rhodoplanes serenus</name>
    <dbReference type="NCBI Taxonomy" id="200615"/>
    <lineage>
        <taxon>Bacteria</taxon>
        <taxon>Pseudomonadati</taxon>
        <taxon>Pseudomonadota</taxon>
        <taxon>Alphaproteobacteria</taxon>
        <taxon>Hyphomicrobiales</taxon>
        <taxon>Nitrobacteraceae</taxon>
        <taxon>Rhodoplanes</taxon>
    </lineage>
</organism>
<comment type="caution">
    <text evidence="1">The sequence shown here is derived from an EMBL/GenBank/DDBJ whole genome shotgun (WGS) entry which is preliminary data.</text>
</comment>
<evidence type="ECO:0000313" key="1">
    <source>
        <dbReference type="EMBL" id="VCU10340.1"/>
    </source>
</evidence>
<gene>
    <name evidence="1" type="ORF">RHODGE_RHODGE_03529</name>
</gene>
<dbReference type="Proteomes" id="UP000289200">
    <property type="component" value="Unassembled WGS sequence"/>
</dbReference>